<evidence type="ECO:0000313" key="3">
    <source>
        <dbReference type="Proteomes" id="UP000094472"/>
    </source>
</evidence>
<accession>A0A1E3VW67</accession>
<evidence type="ECO:0000259" key="1">
    <source>
        <dbReference type="Pfam" id="PF13477"/>
    </source>
</evidence>
<keyword evidence="3" id="KW-1185">Reference proteome</keyword>
<dbReference type="Pfam" id="PF13477">
    <property type="entry name" value="Glyco_trans_4_2"/>
    <property type="match status" value="1"/>
</dbReference>
<dbReference type="Proteomes" id="UP000094472">
    <property type="component" value="Unassembled WGS sequence"/>
</dbReference>
<gene>
    <name evidence="2" type="ORF">AUC69_01230</name>
</gene>
<dbReference type="PANTHER" id="PTHR12526">
    <property type="entry name" value="GLYCOSYLTRANSFERASE"/>
    <property type="match status" value="1"/>
</dbReference>
<dbReference type="PANTHER" id="PTHR12526:SF638">
    <property type="entry name" value="SPORE COAT PROTEIN SA"/>
    <property type="match status" value="1"/>
</dbReference>
<dbReference type="AlphaFoldDB" id="A0A1E3VW67"/>
<dbReference type="SUPFAM" id="SSF53756">
    <property type="entry name" value="UDP-Glycosyltransferase/glycogen phosphorylase"/>
    <property type="match status" value="1"/>
</dbReference>
<dbReference type="STRING" id="1774969.AUC69_01230"/>
<sequence length="409" mass="43382">MAENCGGAAAFGGFCAPIAGHLFRLSPDADTSPRHGAPHPLRRDRRLVFPVAPAADGPGGQAAGYEVHVAARLKDGRAGIEAEGFTVHALDWSRGSLSLRDSLAAIRQLRRLFHAVQPAIVHNVSVKPAVLGSAASLGLPPVIVNSLTGVGSLFIGEAKVSGLARRAVRFALGHLLRREKSWTVVQNPEDGAFVRELGVAPDHVVLIRGSGVDTERLVPMPEPPPPVTCAYVGRMLTDKGVPVVIDAFSRLAKKGLTMRLLLAGDCDKENPGSLAPEQLREFASAFGIEWLGHVADVREVWRQANFAVLASRREGLPKSLLEAAACGRAMVATDAPGCREDRHRRVTALTVPVDDPAALADAMARMAEDPAMREKFGNAARALVETEFSADAIGRQTVALYDRVVGASG</sequence>
<proteinExistence type="predicted"/>
<dbReference type="Gene3D" id="3.40.50.2000">
    <property type="entry name" value="Glycogen Phosphorylase B"/>
    <property type="match status" value="2"/>
</dbReference>
<dbReference type="CDD" id="cd03808">
    <property type="entry name" value="GT4_CapM-like"/>
    <property type="match status" value="1"/>
</dbReference>
<evidence type="ECO:0000313" key="2">
    <source>
        <dbReference type="EMBL" id="ODR97774.1"/>
    </source>
</evidence>
<protein>
    <recommendedName>
        <fullName evidence="1">Glycosyltransferase subfamily 4-like N-terminal domain-containing protein</fullName>
    </recommendedName>
</protein>
<reference evidence="2 3" key="1">
    <citation type="journal article" date="2016" name="Environ. Microbiol.">
        <title>New Methyloceanibacter diversity from North Sea sediments includes methanotroph containing solely the soluble methane monooxygenase.</title>
        <authorList>
            <person name="Vekeman B."/>
            <person name="Kerckhof F.M."/>
            <person name="Cremers G."/>
            <person name="de Vos P."/>
            <person name="Vandamme P."/>
            <person name="Boon N."/>
            <person name="Op den Camp H.J."/>
            <person name="Heylen K."/>
        </authorList>
    </citation>
    <scope>NUCLEOTIDE SEQUENCE [LARGE SCALE GENOMIC DNA]</scope>
    <source>
        <strain evidence="2 3">R-67175</strain>
    </source>
</reference>
<dbReference type="OrthoDB" id="9790710at2"/>
<dbReference type="InterPro" id="IPR028098">
    <property type="entry name" value="Glyco_trans_4-like_N"/>
</dbReference>
<name>A0A1E3VW67_9HYPH</name>
<dbReference type="GO" id="GO:0016757">
    <property type="term" value="F:glycosyltransferase activity"/>
    <property type="evidence" value="ECO:0007669"/>
    <property type="project" value="TreeGrafter"/>
</dbReference>
<feature type="domain" description="Glycosyltransferase subfamily 4-like N-terminal" evidence="1">
    <location>
        <begin position="62"/>
        <end position="172"/>
    </location>
</feature>
<dbReference type="RefSeq" id="WP_083239203.1">
    <property type="nucleotide sequence ID" value="NZ_LPWF01000024.1"/>
</dbReference>
<comment type="caution">
    <text evidence="2">The sequence shown here is derived from an EMBL/GenBank/DDBJ whole genome shotgun (WGS) entry which is preliminary data.</text>
</comment>
<organism evidence="2 3">
    <name type="scientific">Methyloceanibacter superfactus</name>
    <dbReference type="NCBI Taxonomy" id="1774969"/>
    <lineage>
        <taxon>Bacteria</taxon>
        <taxon>Pseudomonadati</taxon>
        <taxon>Pseudomonadota</taxon>
        <taxon>Alphaproteobacteria</taxon>
        <taxon>Hyphomicrobiales</taxon>
        <taxon>Hyphomicrobiaceae</taxon>
        <taxon>Methyloceanibacter</taxon>
    </lineage>
</organism>
<dbReference type="EMBL" id="LPWF01000024">
    <property type="protein sequence ID" value="ODR97774.1"/>
    <property type="molecule type" value="Genomic_DNA"/>
</dbReference>
<dbReference type="Pfam" id="PF13692">
    <property type="entry name" value="Glyco_trans_1_4"/>
    <property type="match status" value="1"/>
</dbReference>